<reference evidence="2 3" key="1">
    <citation type="submission" date="2019-03" db="EMBL/GenBank/DDBJ databases">
        <title>Genomic Encyclopedia of Type Strains, Phase IV (KMG-IV): sequencing the most valuable type-strain genomes for metagenomic binning, comparative biology and taxonomic classification.</title>
        <authorList>
            <person name="Goeker M."/>
        </authorList>
    </citation>
    <scope>NUCLEOTIDE SEQUENCE [LARGE SCALE GENOMIC DNA]</scope>
    <source>
        <strain evidence="2 3">DSM 28559</strain>
    </source>
</reference>
<accession>A0A4R2LEU6</accession>
<dbReference type="InterPro" id="IPR004013">
    <property type="entry name" value="PHP_dom"/>
</dbReference>
<dbReference type="PANTHER" id="PTHR42924:SF3">
    <property type="entry name" value="POLYMERASE_HISTIDINOL PHOSPHATASE N-TERMINAL DOMAIN-CONTAINING PROTEIN"/>
    <property type="match status" value="1"/>
</dbReference>
<evidence type="ECO:0000313" key="3">
    <source>
        <dbReference type="Proteomes" id="UP000295711"/>
    </source>
</evidence>
<feature type="domain" description="Polymerase/histidinol phosphatase N-terminal" evidence="1">
    <location>
        <begin position="6"/>
        <end position="74"/>
    </location>
</feature>
<dbReference type="Gene3D" id="3.20.20.140">
    <property type="entry name" value="Metal-dependent hydrolases"/>
    <property type="match status" value="1"/>
</dbReference>
<comment type="caution">
    <text evidence="2">The sequence shown here is derived from an EMBL/GenBank/DDBJ whole genome shotgun (WGS) entry which is preliminary data.</text>
</comment>
<keyword evidence="3" id="KW-1185">Reference proteome</keyword>
<protein>
    <recommendedName>
        <fullName evidence="1">Polymerase/histidinol phosphatase N-terminal domain-containing protein</fullName>
    </recommendedName>
</protein>
<dbReference type="InterPro" id="IPR016195">
    <property type="entry name" value="Pol/histidinol_Pase-like"/>
</dbReference>
<dbReference type="OrthoDB" id="9791620at2"/>
<sequence length="241" mass="26948">MMRLTYDLHIHSCLSPCGDNDMTPANIAGMAAVKGLDVIAVTDHNSCRNCAPTMKMAEEYGVIALPGMELCTEEEVHVVCLFPDLYTAMDFDGYVYDKMLKIPNKEKIFGEQLLYNDIDDIIGKEPNLLLCNTSIRFDEVFALTEERNGIMIPAHIDKTTNSLIANLGFIPPDSQFTCAEVRDLNKLSGLLDTQLYLSRCRIISNSDAHYLEHINEPEHTIDVTGLSAAEIIKALKFKDKK</sequence>
<dbReference type="PANTHER" id="PTHR42924">
    <property type="entry name" value="EXONUCLEASE"/>
    <property type="match status" value="1"/>
</dbReference>
<dbReference type="InterPro" id="IPR003141">
    <property type="entry name" value="Pol/His_phosphatase_N"/>
</dbReference>
<proteinExistence type="predicted"/>
<dbReference type="EMBL" id="SLXA01000002">
    <property type="protein sequence ID" value="TCO86019.1"/>
    <property type="molecule type" value="Genomic_DNA"/>
</dbReference>
<dbReference type="InterPro" id="IPR052018">
    <property type="entry name" value="PHP_domain"/>
</dbReference>
<dbReference type="Pfam" id="PF02811">
    <property type="entry name" value="PHP"/>
    <property type="match status" value="1"/>
</dbReference>
<dbReference type="Proteomes" id="UP000295711">
    <property type="component" value="Unassembled WGS sequence"/>
</dbReference>
<dbReference type="SMART" id="SM00481">
    <property type="entry name" value="POLIIIAc"/>
    <property type="match status" value="1"/>
</dbReference>
<organism evidence="2 3">
    <name type="scientific">Frisingicoccus caecimuris</name>
    <dbReference type="NCBI Taxonomy" id="1796636"/>
    <lineage>
        <taxon>Bacteria</taxon>
        <taxon>Bacillati</taxon>
        <taxon>Bacillota</taxon>
        <taxon>Clostridia</taxon>
        <taxon>Lachnospirales</taxon>
        <taxon>Lachnospiraceae</taxon>
        <taxon>Frisingicoccus</taxon>
    </lineage>
</organism>
<dbReference type="GO" id="GO:0004534">
    <property type="term" value="F:5'-3' RNA exonuclease activity"/>
    <property type="evidence" value="ECO:0007669"/>
    <property type="project" value="TreeGrafter"/>
</dbReference>
<dbReference type="CDD" id="cd07432">
    <property type="entry name" value="PHP_HisPPase"/>
    <property type="match status" value="1"/>
</dbReference>
<dbReference type="AlphaFoldDB" id="A0A4R2LEU6"/>
<dbReference type="SUPFAM" id="SSF89550">
    <property type="entry name" value="PHP domain-like"/>
    <property type="match status" value="1"/>
</dbReference>
<name>A0A4R2LEU6_9FIRM</name>
<dbReference type="RefSeq" id="WP_132089168.1">
    <property type="nucleotide sequence ID" value="NZ_JANKAQ010000001.1"/>
</dbReference>
<gene>
    <name evidence="2" type="ORF">EV212_102337</name>
</gene>
<dbReference type="GO" id="GO:0035312">
    <property type="term" value="F:5'-3' DNA exonuclease activity"/>
    <property type="evidence" value="ECO:0007669"/>
    <property type="project" value="TreeGrafter"/>
</dbReference>
<evidence type="ECO:0000313" key="2">
    <source>
        <dbReference type="EMBL" id="TCO86019.1"/>
    </source>
</evidence>
<evidence type="ECO:0000259" key="1">
    <source>
        <dbReference type="SMART" id="SM00481"/>
    </source>
</evidence>